<comment type="caution">
    <text evidence="1">The sequence shown here is derived from an EMBL/GenBank/DDBJ whole genome shotgun (WGS) entry which is preliminary data.</text>
</comment>
<dbReference type="EMBL" id="PKMF04000105">
    <property type="protein sequence ID" value="KAK7850103.1"/>
    <property type="molecule type" value="Genomic_DNA"/>
</dbReference>
<accession>A0AAW0LGT1</accession>
<evidence type="ECO:0000313" key="2">
    <source>
        <dbReference type="Proteomes" id="UP000237347"/>
    </source>
</evidence>
<organism evidence="1 2">
    <name type="scientific">Quercus suber</name>
    <name type="common">Cork oak</name>
    <dbReference type="NCBI Taxonomy" id="58331"/>
    <lineage>
        <taxon>Eukaryota</taxon>
        <taxon>Viridiplantae</taxon>
        <taxon>Streptophyta</taxon>
        <taxon>Embryophyta</taxon>
        <taxon>Tracheophyta</taxon>
        <taxon>Spermatophyta</taxon>
        <taxon>Magnoliopsida</taxon>
        <taxon>eudicotyledons</taxon>
        <taxon>Gunneridae</taxon>
        <taxon>Pentapetalae</taxon>
        <taxon>rosids</taxon>
        <taxon>fabids</taxon>
        <taxon>Fagales</taxon>
        <taxon>Fagaceae</taxon>
        <taxon>Quercus</taxon>
    </lineage>
</organism>
<protein>
    <submittedName>
        <fullName evidence="1">Uncharacterized protein</fullName>
    </submittedName>
</protein>
<proteinExistence type="predicted"/>
<keyword evidence="2" id="KW-1185">Reference proteome</keyword>
<reference evidence="1 2" key="1">
    <citation type="journal article" date="2018" name="Sci. Data">
        <title>The draft genome sequence of cork oak.</title>
        <authorList>
            <person name="Ramos A.M."/>
            <person name="Usie A."/>
            <person name="Barbosa P."/>
            <person name="Barros P.M."/>
            <person name="Capote T."/>
            <person name="Chaves I."/>
            <person name="Simoes F."/>
            <person name="Abreu I."/>
            <person name="Carrasquinho I."/>
            <person name="Faro C."/>
            <person name="Guimaraes J.B."/>
            <person name="Mendonca D."/>
            <person name="Nobrega F."/>
            <person name="Rodrigues L."/>
            <person name="Saibo N.J.M."/>
            <person name="Varela M.C."/>
            <person name="Egas C."/>
            <person name="Matos J."/>
            <person name="Miguel C.M."/>
            <person name="Oliveira M.M."/>
            <person name="Ricardo C.P."/>
            <person name="Goncalves S."/>
        </authorList>
    </citation>
    <scope>NUCLEOTIDE SEQUENCE [LARGE SCALE GENOMIC DNA]</scope>
    <source>
        <strain evidence="2">cv. HL8</strain>
    </source>
</reference>
<evidence type="ECO:0000313" key="1">
    <source>
        <dbReference type="EMBL" id="KAK7850103.1"/>
    </source>
</evidence>
<dbReference type="Proteomes" id="UP000237347">
    <property type="component" value="Unassembled WGS sequence"/>
</dbReference>
<sequence length="161" mass="17388">MPSLRREKLFVLTLSTLMRKGYQAYGLGARRELPPAVPVATVTSATTLGSYANDLYYAYRYGALSGDPYLPSVRREEVPSGSYSVGGTFPGATAHLLSTYVADALLRYNQTQNRQVAQLEAVSVPVSSRYSFAVVTKCLANVANGRQTHIAYGGTGLQAKK</sequence>
<dbReference type="AlphaFoldDB" id="A0AAW0LGT1"/>
<name>A0AAW0LGT1_QUESU</name>
<gene>
    <name evidence="1" type="ORF">CFP56_001654</name>
</gene>